<dbReference type="RefSeq" id="XP_019029698.1">
    <property type="nucleotide sequence ID" value="XM_019178260.1"/>
</dbReference>
<keyword evidence="3" id="KW-1185">Reference proteome</keyword>
<gene>
    <name evidence="2" type="ORF">L198_06194</name>
</gene>
<reference evidence="2 3" key="1">
    <citation type="submission" date="2016-06" db="EMBL/GenBank/DDBJ databases">
        <title>Evolution of pathogenesis and genome organization in the Tremellales.</title>
        <authorList>
            <person name="Cuomo C."/>
            <person name="Litvintseva A."/>
            <person name="Heitman J."/>
            <person name="Chen Y."/>
            <person name="Sun S."/>
            <person name="Springer D."/>
            <person name="Dromer F."/>
            <person name="Young S."/>
            <person name="Zeng Q."/>
            <person name="Chapman S."/>
            <person name="Gujja S."/>
            <person name="Saif S."/>
            <person name="Birren B."/>
        </authorList>
    </citation>
    <scope>NUCLEOTIDE SEQUENCE [LARGE SCALE GENOMIC DNA]</scope>
    <source>
        <strain evidence="2 3">CBS 7118</strain>
    </source>
</reference>
<protein>
    <submittedName>
        <fullName evidence="2">Allergen</fullName>
    </submittedName>
</protein>
<dbReference type="AlphaFoldDB" id="A0A1E3IQG6"/>
<organism evidence="2 3">
    <name type="scientific">Cryptococcus wingfieldii CBS 7118</name>
    <dbReference type="NCBI Taxonomy" id="1295528"/>
    <lineage>
        <taxon>Eukaryota</taxon>
        <taxon>Fungi</taxon>
        <taxon>Dikarya</taxon>
        <taxon>Basidiomycota</taxon>
        <taxon>Agaricomycotina</taxon>
        <taxon>Tremellomycetes</taxon>
        <taxon>Tremellales</taxon>
        <taxon>Cryptococcaceae</taxon>
        <taxon>Cryptococcus</taxon>
    </lineage>
</organism>
<comment type="caution">
    <text evidence="2">The sequence shown here is derived from an EMBL/GenBank/DDBJ whole genome shotgun (WGS) entry which is preliminary data.</text>
</comment>
<dbReference type="GeneID" id="30195406"/>
<feature type="compositionally biased region" description="Low complexity" evidence="1">
    <location>
        <begin position="235"/>
        <end position="259"/>
    </location>
</feature>
<name>A0A1E3IQG6_9TREE</name>
<proteinExistence type="predicted"/>
<evidence type="ECO:0000313" key="3">
    <source>
        <dbReference type="Proteomes" id="UP000094819"/>
    </source>
</evidence>
<accession>A0A1E3IQG6</accession>
<evidence type="ECO:0000256" key="1">
    <source>
        <dbReference type="SAM" id="MobiDB-lite"/>
    </source>
</evidence>
<dbReference type="PANTHER" id="PTHR38703:SF1">
    <property type="entry name" value="ALLERGEN"/>
    <property type="match status" value="1"/>
</dbReference>
<feature type="compositionally biased region" description="Basic and acidic residues" evidence="1">
    <location>
        <begin position="218"/>
        <end position="230"/>
    </location>
</feature>
<dbReference type="Proteomes" id="UP000094819">
    <property type="component" value="Unassembled WGS sequence"/>
</dbReference>
<sequence length="259" mass="28290">MSAATTNSTAPTTTAPTNGATTGTGSTSITQGVKDFFKGSHKADSTEVCTEHAPEIVQEHVRPQEHTQTAEAIDRERHVHHHQHRIQPIEHKVALDPKHVHVTGAPVVREHKEDMLPEHQETLHAQRTLHTNQQTTGDIEKSHAHIGTHVNTHEHHHIHETIQPVIQRETVQPTVVHHTAAIHEKVHEAPIVHEVTTLPSIGHDQFLKLKEGLSGATHSDKSHSHQHYEGAPRVGGHTSQTGTTSSAAPSTTQGATTTI</sequence>
<dbReference type="EMBL" id="AWGH01000021">
    <property type="protein sequence ID" value="ODN90176.1"/>
    <property type="molecule type" value="Genomic_DNA"/>
</dbReference>
<feature type="region of interest" description="Disordered" evidence="1">
    <location>
        <begin position="214"/>
        <end position="259"/>
    </location>
</feature>
<dbReference type="PANTHER" id="PTHR38703">
    <property type="entry name" value="CHROMOSOME 8, WHOLE GENOME SHOTGUN SEQUENCE"/>
    <property type="match status" value="1"/>
</dbReference>
<feature type="region of interest" description="Disordered" evidence="1">
    <location>
        <begin position="1"/>
        <end position="27"/>
    </location>
</feature>
<dbReference type="OrthoDB" id="2118965at2759"/>
<evidence type="ECO:0000313" key="2">
    <source>
        <dbReference type="EMBL" id="ODN90176.1"/>
    </source>
</evidence>